<keyword evidence="3" id="KW-1185">Reference proteome</keyword>
<gene>
    <name evidence="2" type="ORF">DFP90_101613</name>
</gene>
<dbReference type="EMBL" id="QRDW01000001">
    <property type="protein sequence ID" value="RED53814.1"/>
    <property type="molecule type" value="Genomic_DNA"/>
</dbReference>
<feature type="chain" id="PRO_5017686969" evidence="1">
    <location>
        <begin position="27"/>
        <end position="188"/>
    </location>
</feature>
<feature type="signal peptide" evidence="1">
    <location>
        <begin position="1"/>
        <end position="26"/>
    </location>
</feature>
<reference evidence="2 3" key="1">
    <citation type="submission" date="2018-07" db="EMBL/GenBank/DDBJ databases">
        <title>Genomic Encyclopedia of Type Strains, Phase III (KMG-III): the genomes of soil and plant-associated and newly described type strains.</title>
        <authorList>
            <person name="Whitman W."/>
        </authorList>
    </citation>
    <scope>NUCLEOTIDE SEQUENCE [LARGE SCALE GENOMIC DNA]</scope>
    <source>
        <strain evidence="2 3">CECT 8488</strain>
    </source>
</reference>
<dbReference type="AlphaFoldDB" id="A0A3D9HWC2"/>
<keyword evidence="1" id="KW-0732">Signal</keyword>
<dbReference type="Proteomes" id="UP000256845">
    <property type="component" value="Unassembled WGS sequence"/>
</dbReference>
<comment type="caution">
    <text evidence="2">The sequence shown here is derived from an EMBL/GenBank/DDBJ whole genome shotgun (WGS) entry which is preliminary data.</text>
</comment>
<name>A0A3D9HWC2_9PROT</name>
<evidence type="ECO:0000313" key="3">
    <source>
        <dbReference type="Proteomes" id="UP000256845"/>
    </source>
</evidence>
<evidence type="ECO:0000256" key="1">
    <source>
        <dbReference type="SAM" id="SignalP"/>
    </source>
</evidence>
<evidence type="ECO:0000313" key="2">
    <source>
        <dbReference type="EMBL" id="RED53814.1"/>
    </source>
</evidence>
<sequence>MTVRYIGVIFMTALLLARLPVSNAKAGDSRSHFVPPNGWNEISHSNKDDRQETLYLPEGQTPGNWSQMITLIKLKDNSEEAMHSLVDQTMRQAMLLCKEPPLTRGRFRNGTGLEDGYIAETACDKTGADINDKNPALNRELLRIFVDQRKDGIIMLKYNWRHARISARKRFDDPAQLNSFSNVIEDLR</sequence>
<protein>
    <submittedName>
        <fullName evidence="2">Uncharacterized protein</fullName>
    </submittedName>
</protein>
<organism evidence="2 3">
    <name type="scientific">Aestuariispira insulae</name>
    <dbReference type="NCBI Taxonomy" id="1461337"/>
    <lineage>
        <taxon>Bacteria</taxon>
        <taxon>Pseudomonadati</taxon>
        <taxon>Pseudomonadota</taxon>
        <taxon>Alphaproteobacteria</taxon>
        <taxon>Rhodospirillales</taxon>
        <taxon>Kiloniellaceae</taxon>
        <taxon>Aestuariispira</taxon>
    </lineage>
</organism>
<proteinExistence type="predicted"/>
<accession>A0A3D9HWC2</accession>